<evidence type="ECO:0000256" key="4">
    <source>
        <dbReference type="ARBA" id="ARBA00022853"/>
    </source>
</evidence>
<dbReference type="GO" id="GO:0005634">
    <property type="term" value="C:nucleus"/>
    <property type="evidence" value="ECO:0007669"/>
    <property type="project" value="UniProtKB-SubCell"/>
</dbReference>
<dbReference type="GO" id="GO:0003682">
    <property type="term" value="F:chromatin binding"/>
    <property type="evidence" value="ECO:0007669"/>
    <property type="project" value="TreeGrafter"/>
</dbReference>
<organism evidence="12 14">
    <name type="scientific">Cercospora beticola</name>
    <name type="common">Sugarbeet leaf spot fungus</name>
    <dbReference type="NCBI Taxonomy" id="122368"/>
    <lineage>
        <taxon>Eukaryota</taxon>
        <taxon>Fungi</taxon>
        <taxon>Dikarya</taxon>
        <taxon>Ascomycota</taxon>
        <taxon>Pezizomycotina</taxon>
        <taxon>Dothideomycetes</taxon>
        <taxon>Dothideomycetidae</taxon>
        <taxon>Mycosphaerellales</taxon>
        <taxon>Mycosphaerellaceae</taxon>
        <taxon>Cercospora</taxon>
    </lineage>
</organism>
<feature type="compositionally biased region" description="Low complexity" evidence="9">
    <location>
        <begin position="254"/>
        <end position="265"/>
    </location>
</feature>
<evidence type="ECO:0000256" key="1">
    <source>
        <dbReference type="ARBA" id="ARBA00004123"/>
    </source>
</evidence>
<feature type="compositionally biased region" description="Basic and acidic residues" evidence="9">
    <location>
        <begin position="335"/>
        <end position="373"/>
    </location>
</feature>
<dbReference type="OrthoDB" id="5364245at2759"/>
<feature type="domain" description="Myb-like" evidence="10">
    <location>
        <begin position="871"/>
        <end position="925"/>
    </location>
</feature>
<evidence type="ECO:0000259" key="11">
    <source>
        <dbReference type="PROSITE" id="PS51204"/>
    </source>
</evidence>
<evidence type="ECO:0000256" key="7">
    <source>
        <dbReference type="ARBA" id="ARBA00025178"/>
    </source>
</evidence>
<feature type="region of interest" description="Disordered" evidence="9">
    <location>
        <begin position="1167"/>
        <end position="1186"/>
    </location>
</feature>
<feature type="region of interest" description="Disordered" evidence="9">
    <location>
        <begin position="1421"/>
        <end position="1505"/>
    </location>
</feature>
<accession>A0A2G5HE67</accession>
<evidence type="ECO:0000313" key="15">
    <source>
        <dbReference type="Proteomes" id="UP001302367"/>
    </source>
</evidence>
<evidence type="ECO:0000256" key="2">
    <source>
        <dbReference type="ARBA" id="ARBA00008913"/>
    </source>
</evidence>
<dbReference type="CDD" id="cd00167">
    <property type="entry name" value="SANT"/>
    <property type="match status" value="1"/>
</dbReference>
<dbReference type="GO" id="GO:0006325">
    <property type="term" value="P:chromatin organization"/>
    <property type="evidence" value="ECO:0007669"/>
    <property type="project" value="UniProtKB-KW"/>
</dbReference>
<evidence type="ECO:0000313" key="13">
    <source>
        <dbReference type="EMBL" id="WPB08030.1"/>
    </source>
</evidence>
<keyword evidence="5" id="KW-0234">DNA repair</keyword>
<feature type="region of interest" description="Disordered" evidence="9">
    <location>
        <begin position="201"/>
        <end position="538"/>
    </location>
</feature>
<dbReference type="SMART" id="SM00717">
    <property type="entry name" value="SANT"/>
    <property type="match status" value="1"/>
</dbReference>
<comment type="similarity">
    <text evidence="2">Belongs to the EAF1 family.</text>
</comment>
<dbReference type="PROSITE" id="PS51204">
    <property type="entry name" value="HSA"/>
    <property type="match status" value="1"/>
</dbReference>
<feature type="region of interest" description="Disordered" evidence="9">
    <location>
        <begin position="690"/>
        <end position="730"/>
    </location>
</feature>
<reference evidence="13 15" key="2">
    <citation type="submission" date="2023-09" db="EMBL/GenBank/DDBJ databases">
        <title>Complete-Gapless Cercospora beticola genome.</title>
        <authorList>
            <person name="Wyatt N.A."/>
            <person name="Spanner R.E."/>
            <person name="Bolton M.D."/>
        </authorList>
    </citation>
    <scope>NUCLEOTIDE SEQUENCE [LARGE SCALE GENOMIC DNA]</scope>
    <source>
        <strain evidence="13">Cb09-40</strain>
    </source>
</reference>
<feature type="compositionally biased region" description="Low complexity" evidence="9">
    <location>
        <begin position="1469"/>
        <end position="1478"/>
    </location>
</feature>
<protein>
    <recommendedName>
        <fullName evidence="8">Vacuolar import and degradation protein 21</fullName>
    </recommendedName>
</protein>
<feature type="compositionally biased region" description="Polar residues" evidence="9">
    <location>
        <begin position="1433"/>
        <end position="1468"/>
    </location>
</feature>
<evidence type="ECO:0000256" key="5">
    <source>
        <dbReference type="ARBA" id="ARBA00023204"/>
    </source>
</evidence>
<dbReference type="GO" id="GO:0035267">
    <property type="term" value="C:NuA4 histone acetyltransferase complex"/>
    <property type="evidence" value="ECO:0007669"/>
    <property type="project" value="TreeGrafter"/>
</dbReference>
<dbReference type="PANTHER" id="PTHR46459:SF1">
    <property type="entry name" value="E1A-BINDING PROTEIN P400"/>
    <property type="match status" value="1"/>
</dbReference>
<feature type="compositionally biased region" description="Low complexity" evidence="9">
    <location>
        <begin position="92"/>
        <end position="101"/>
    </location>
</feature>
<dbReference type="PROSITE" id="PS50090">
    <property type="entry name" value="MYB_LIKE"/>
    <property type="match status" value="1"/>
</dbReference>
<evidence type="ECO:0000313" key="14">
    <source>
        <dbReference type="Proteomes" id="UP000230605"/>
    </source>
</evidence>
<dbReference type="Pfam" id="PF07529">
    <property type="entry name" value="HSA"/>
    <property type="match status" value="1"/>
</dbReference>
<dbReference type="Proteomes" id="UP001302367">
    <property type="component" value="Chromosome 9"/>
</dbReference>
<feature type="compositionally biased region" description="Polar residues" evidence="9">
    <location>
        <begin position="201"/>
        <end position="211"/>
    </location>
</feature>
<sequence length="1505" mass="165700">MSSVESLRHAALTAKQDQLKSLASSHSAELRALLAVYNTINDNTSLNSLVNAKFGADSVTEDEAVFLRDHDLSSGRTFDATLLAIRPPPASTPQQQPSDASISVSKLESTPAGFSGPRDGTPSAAAAPKQGIVTAKADETAISIPEVASTVHEPLPALNKASAYPSPSIQATREASPTAAVAQPVDVAAPLPVEDAQLSASTKQLLDQQRPASPAKTVHLPPQEVQEEGLREREAAEAQRKLEPEVKSTQRLHAPNAEAASSPSSTVGAHSAATPQAPQESPDTSPDSELAVEVPKDLQPTPEQIREKEEHDRVLEAQKEIARQEALGDVSTPDDQLKWEERAAAAREATERASREDVGGPEPDVKDSARQTEAEEAVGEVEMDQPEEPVEGPSVKDAKPALEDVDEEAASRTNMQDDGDNITVSTRDRPQLSVDTAKQHPPVEPEESTPAVTPAPPRMTTRVSSGAMRQKSVSEILGQDRAHSQSADNTPASRKDLHSPAAVSPLTQRHQHDNSGTLRRDSTLTQSTRPPRLLAQYRQPDDIDSAIDQLERLKGAADDPDKDYLEPLFRIQAHESPNSRTRTLPELIKMVPKALSTDDHFISLHERLDFRMLRRIYQLQNANKWSLRQMEKQKEPPQPFTHHDHMMEEMRWMRKDFRAERQMKKSVCAWLAQRCADWCHADAEERTKMQVKVKKTDEGTESVPDLDGGESAREDDLDPPTPREGSPIPTTVVVPPELKGTIDRLDKSGKLSKALATLPHAGLLDLAGRHPNQSYTAVSKFVEGRVLPTVSRPSLKRSRYEYDDEDEFLDAQPKSKRLRENARSDPEGSDCALFDPVNKPIRDRLHSNNAFRPPSEFLMPNTQFYEYRAGSQWIWEDDQKLRKLAKDYSFNWSLIADEMSLSTRYKSSAERRTPWECFERWVDLESLPADMRKTVYFKTWYARLEQAQQASERRYQQQVQAIQQQAAQNGAPSHVPMRRKTTPTRVEKRRSTRYLWMVEGFRKLAKKREQAAWKQAETARAAAQRKTQADANPPVRSMKMTPQEFSKKRAERDAAMLEQARQHRAKIIEAQRQQLAAARAAQQMQMAGGPQAQAAAGQQRPPGANMPAQQAQMQVNGQQVPNVNAQMAASQQGRANLQMAQRNGHLAPPHVNGQGIPQAQMQARAPQMAQHANLQAQPHPQQMRNPQYAGQQYPVANGNTVPTQQVSAHTTTQQQLQENQALLAAFQRSQQQQQQGNSTHNGNQQMNGSPSMPPPPTPQTAPQKLSSGHTPQIFAIQNQLRAANPSLSDEQIQALAIQQLSKQTGQQSSNQARQNAMNAASGMANQGQAGVPSQAYQQKQGQYVQRPVANGVNGMYSQVNGAANTQQQTGAAMSSQGNTNSSQAQEDYRAQLMRNQQLQMPQMRQMQSPNANHAQLYSSPVANNASPHMAATSPGQSPYQNVNQMSQVAGANGQRPVSRSNTPQMQRLSSSGSVNTVGNNGGMQSPGALSMPQNSPRSLPASMAQ</sequence>
<feature type="compositionally biased region" description="Basic and acidic residues" evidence="9">
    <location>
        <begin position="510"/>
        <end position="522"/>
    </location>
</feature>
<comment type="function">
    <text evidence="7">Component of the NuA4 histone acetyltransferase complex which is involved in transcriptional activation of selected genes principally by acetylation of nucleosomal histone H4 and H2A. The NuA4 complex is also involved in DNA repair.</text>
</comment>
<gene>
    <name evidence="12" type="ORF">CB0940_11197</name>
    <name evidence="13" type="ORF">RHO25_012694</name>
</gene>
<dbReference type="Pfam" id="PF13921">
    <property type="entry name" value="Myb_DNA-bind_6"/>
    <property type="match status" value="1"/>
</dbReference>
<feature type="region of interest" description="Disordered" evidence="9">
    <location>
        <begin position="1365"/>
        <end position="1385"/>
    </location>
</feature>
<feature type="region of interest" description="Disordered" evidence="9">
    <location>
        <begin position="86"/>
        <end position="129"/>
    </location>
</feature>
<feature type="region of interest" description="Disordered" evidence="9">
    <location>
        <begin position="1191"/>
        <end position="1268"/>
    </location>
</feature>
<dbReference type="GO" id="GO:0006281">
    <property type="term" value="P:DNA repair"/>
    <property type="evidence" value="ECO:0007669"/>
    <property type="project" value="UniProtKB-KW"/>
</dbReference>
<feature type="compositionally biased region" description="Basic and acidic residues" evidence="9">
    <location>
        <begin position="304"/>
        <end position="323"/>
    </location>
</feature>
<keyword evidence="4" id="KW-0156">Chromatin regulator</keyword>
<feature type="compositionally biased region" description="Polar residues" evidence="9">
    <location>
        <begin position="273"/>
        <end position="287"/>
    </location>
</feature>
<keyword evidence="15" id="KW-1185">Reference proteome</keyword>
<name>A0A2G5HE67_CERBT</name>
<proteinExistence type="inferred from homology"/>
<feature type="compositionally biased region" description="Polar residues" evidence="9">
    <location>
        <begin position="1197"/>
        <end position="1209"/>
    </location>
</feature>
<feature type="region of interest" description="Disordered" evidence="9">
    <location>
        <begin position="812"/>
        <end position="833"/>
    </location>
</feature>
<dbReference type="InterPro" id="IPR001005">
    <property type="entry name" value="SANT/Myb"/>
</dbReference>
<evidence type="ECO:0000256" key="6">
    <source>
        <dbReference type="ARBA" id="ARBA00023242"/>
    </source>
</evidence>
<keyword evidence="3" id="KW-0227">DNA damage</keyword>
<dbReference type="SUPFAM" id="SSF46689">
    <property type="entry name" value="Homeodomain-like"/>
    <property type="match status" value="1"/>
</dbReference>
<dbReference type="PANTHER" id="PTHR46459">
    <property type="entry name" value="E1A-BINDING PROTEIN P400-RELATED"/>
    <property type="match status" value="1"/>
</dbReference>
<evidence type="ECO:0000259" key="10">
    <source>
        <dbReference type="PROSITE" id="PS50090"/>
    </source>
</evidence>
<feature type="domain" description="HSA" evidence="11">
    <location>
        <begin position="630"/>
        <end position="702"/>
    </location>
</feature>
<evidence type="ECO:0000256" key="3">
    <source>
        <dbReference type="ARBA" id="ARBA00022763"/>
    </source>
</evidence>
<feature type="compositionally biased region" description="Basic residues" evidence="9">
    <location>
        <begin position="976"/>
        <end position="988"/>
    </location>
</feature>
<comment type="subcellular location">
    <subcellularLocation>
        <location evidence="1">Nucleus</location>
    </subcellularLocation>
</comment>
<evidence type="ECO:0000313" key="12">
    <source>
        <dbReference type="EMBL" id="PIA90846.1"/>
    </source>
</evidence>
<feature type="region of interest" description="Disordered" evidence="9">
    <location>
        <begin position="966"/>
        <end position="988"/>
    </location>
</feature>
<feature type="compositionally biased region" description="Basic and acidic residues" evidence="9">
    <location>
        <begin position="228"/>
        <end position="248"/>
    </location>
</feature>
<feature type="compositionally biased region" description="Polar residues" evidence="9">
    <location>
        <begin position="1173"/>
        <end position="1186"/>
    </location>
</feature>
<feature type="compositionally biased region" description="Acidic residues" evidence="9">
    <location>
        <begin position="374"/>
        <end position="390"/>
    </location>
</feature>
<feature type="compositionally biased region" description="Low complexity" evidence="9">
    <location>
        <begin position="1210"/>
        <end position="1245"/>
    </location>
</feature>
<evidence type="ECO:0000256" key="8">
    <source>
        <dbReference type="ARBA" id="ARBA00029670"/>
    </source>
</evidence>
<feature type="region of interest" description="Disordered" evidence="9">
    <location>
        <begin position="1304"/>
        <end position="1338"/>
    </location>
</feature>
<feature type="region of interest" description="Disordered" evidence="9">
    <location>
        <begin position="1079"/>
        <end position="1111"/>
    </location>
</feature>
<dbReference type="Proteomes" id="UP000230605">
    <property type="component" value="Chromosome 9"/>
</dbReference>
<feature type="compositionally biased region" description="Polar residues" evidence="9">
    <location>
        <begin position="1304"/>
        <end position="1328"/>
    </location>
</feature>
<keyword evidence="6" id="KW-0539">Nucleus</keyword>
<dbReference type="InterPro" id="IPR009057">
    <property type="entry name" value="Homeodomain-like_sf"/>
</dbReference>
<dbReference type="EMBL" id="LKMD01000107">
    <property type="protein sequence ID" value="PIA90846.1"/>
    <property type="molecule type" value="Genomic_DNA"/>
</dbReference>
<dbReference type="InterPro" id="IPR014012">
    <property type="entry name" value="HSA_dom"/>
</dbReference>
<evidence type="ECO:0000256" key="9">
    <source>
        <dbReference type="SAM" id="MobiDB-lite"/>
    </source>
</evidence>
<feature type="compositionally biased region" description="Low complexity" evidence="9">
    <location>
        <begin position="1015"/>
        <end position="1031"/>
    </location>
</feature>
<dbReference type="Gene3D" id="1.10.10.60">
    <property type="entry name" value="Homeodomain-like"/>
    <property type="match status" value="1"/>
</dbReference>
<dbReference type="EMBL" id="CP134192">
    <property type="protein sequence ID" value="WPB08030.1"/>
    <property type="molecule type" value="Genomic_DNA"/>
</dbReference>
<reference evidence="12 14" key="1">
    <citation type="submission" date="2015-10" db="EMBL/GenBank/DDBJ databases">
        <title>The cercosporin biosynthetic gene cluster was horizontally transferred to several fungal lineages and shown to be expanded in Cercospora beticola based on microsynteny with recipient genomes.</title>
        <authorList>
            <person name="De Jonge R."/>
            <person name="Ebert M.K."/>
            <person name="Suttle J.C."/>
            <person name="Jurick Ii W.M."/>
            <person name="Secor G.A."/>
            <person name="Thomma B.P."/>
            <person name="Van De Peer Y."/>
            <person name="Bolton M.D."/>
        </authorList>
    </citation>
    <scope>NUCLEOTIDE SEQUENCE [LARGE SCALE GENOMIC DNA]</scope>
    <source>
        <strain evidence="12 14">09-40</strain>
    </source>
</reference>
<feature type="region of interest" description="Disordered" evidence="9">
    <location>
        <begin position="1015"/>
        <end position="1043"/>
    </location>
</feature>
<feature type="compositionally biased region" description="Polar residues" evidence="9">
    <location>
        <begin position="1373"/>
        <end position="1385"/>
    </location>
</feature>